<dbReference type="PANTHER" id="PTHR14618">
    <property type="entry name" value="HOMEODOX-CONTAINING PROTEIN 1 HMBOX1"/>
    <property type="match status" value="1"/>
</dbReference>
<dbReference type="InterPro" id="IPR040363">
    <property type="entry name" value="HMBOX1"/>
</dbReference>
<proteinExistence type="predicted"/>
<evidence type="ECO:0000256" key="1">
    <source>
        <dbReference type="SAM" id="MobiDB-lite"/>
    </source>
</evidence>
<evidence type="ECO:0000313" key="2">
    <source>
        <dbReference type="EMBL" id="MEQ2195066.1"/>
    </source>
</evidence>
<reference evidence="2 3" key="1">
    <citation type="submission" date="2021-06" db="EMBL/GenBank/DDBJ databases">
        <authorList>
            <person name="Palmer J.M."/>
        </authorList>
    </citation>
    <scope>NUCLEOTIDE SEQUENCE [LARGE SCALE GENOMIC DNA]</scope>
    <source>
        <strain evidence="2 3">XC_2019</strain>
        <tissue evidence="2">Muscle</tissue>
    </source>
</reference>
<feature type="region of interest" description="Disordered" evidence="1">
    <location>
        <begin position="1"/>
        <end position="22"/>
    </location>
</feature>
<organism evidence="2 3">
    <name type="scientific">Xenoophorus captivus</name>
    <dbReference type="NCBI Taxonomy" id="1517983"/>
    <lineage>
        <taxon>Eukaryota</taxon>
        <taxon>Metazoa</taxon>
        <taxon>Chordata</taxon>
        <taxon>Craniata</taxon>
        <taxon>Vertebrata</taxon>
        <taxon>Euteleostomi</taxon>
        <taxon>Actinopterygii</taxon>
        <taxon>Neopterygii</taxon>
        <taxon>Teleostei</taxon>
        <taxon>Neoteleostei</taxon>
        <taxon>Acanthomorphata</taxon>
        <taxon>Ovalentaria</taxon>
        <taxon>Atherinomorphae</taxon>
        <taxon>Cyprinodontiformes</taxon>
        <taxon>Goodeidae</taxon>
        <taxon>Xenoophorus</taxon>
    </lineage>
</organism>
<name>A0ABV0QI29_9TELE</name>
<accession>A0ABV0QI29</accession>
<dbReference type="Proteomes" id="UP001434883">
    <property type="component" value="Unassembled WGS sequence"/>
</dbReference>
<protein>
    <submittedName>
        <fullName evidence="2">Uncharacterized protein</fullName>
    </submittedName>
</protein>
<keyword evidence="3" id="KW-1185">Reference proteome</keyword>
<sequence>MRPAPLPLEEMEWRQTPPPLTTAPGTFRLRRGSRFTWRKECLAVMESLGVFGSRLCACDLPYFDKRPLSRPFGLYRLEPTSPTQDDSAAHNEHQDPISLAVEMAAVNHTILALSRTGGVPNDIKTEASEEEARAIRPGMKSAPSSSSLAARRLAEVAQEHSTVQSVFTLCSRHSSVEVVLSSHEASQAIVGLTLQQACISNGRLSKAKYFYAKLHLKHLHLQNIQSLSICQWSDCSHLHSSKGLDTESYSKRLYIHQISTFQVFHDLRFSPLSCLDGPVSPFARAVRAARFGLDPDRLALRRFCCWRRRLAPPRVILSGLTSTP</sequence>
<evidence type="ECO:0000313" key="3">
    <source>
        <dbReference type="Proteomes" id="UP001434883"/>
    </source>
</evidence>
<dbReference type="PANTHER" id="PTHR14618:SF4">
    <property type="entry name" value="HOMEOBOX-CONTAINING PROTEIN 1 ISOFORM X1-RELATED"/>
    <property type="match status" value="1"/>
</dbReference>
<comment type="caution">
    <text evidence="2">The sequence shown here is derived from an EMBL/GenBank/DDBJ whole genome shotgun (WGS) entry which is preliminary data.</text>
</comment>
<dbReference type="EMBL" id="JAHRIN010010195">
    <property type="protein sequence ID" value="MEQ2195066.1"/>
    <property type="molecule type" value="Genomic_DNA"/>
</dbReference>
<gene>
    <name evidence="2" type="ORF">XENOCAPTIV_007036</name>
</gene>